<evidence type="ECO:0000256" key="1">
    <source>
        <dbReference type="ARBA" id="ARBA00004370"/>
    </source>
</evidence>
<proteinExistence type="predicted"/>
<dbReference type="GO" id="GO:0016020">
    <property type="term" value="C:membrane"/>
    <property type="evidence" value="ECO:0007669"/>
    <property type="project" value="UniProtKB-SubCell"/>
</dbReference>
<evidence type="ECO:0000256" key="3">
    <source>
        <dbReference type="ARBA" id="ARBA00022989"/>
    </source>
</evidence>
<dbReference type="PANTHER" id="PTHR19256:SF65">
    <property type="entry name" value="T CELL RECEPTOR GAMMA CONSTANT 1-RELATED"/>
    <property type="match status" value="1"/>
</dbReference>
<keyword evidence="4" id="KW-0472">Membrane</keyword>
<keyword evidence="2" id="KW-0812">Transmembrane</keyword>
<dbReference type="SUPFAM" id="SSF48726">
    <property type="entry name" value="Immunoglobulin"/>
    <property type="match status" value="1"/>
</dbReference>
<dbReference type="PROSITE" id="PS50835">
    <property type="entry name" value="IG_LIKE"/>
    <property type="match status" value="1"/>
</dbReference>
<dbReference type="GeneTree" id="ENSGT00670000098480"/>
<accession>A0AAQ6IEX7</accession>
<dbReference type="InterPro" id="IPR036179">
    <property type="entry name" value="Ig-like_dom_sf"/>
</dbReference>
<evidence type="ECO:0000256" key="4">
    <source>
        <dbReference type="ARBA" id="ARBA00023136"/>
    </source>
</evidence>
<protein>
    <recommendedName>
        <fullName evidence="7">Ig-like domain-containing protein</fullName>
    </recommendedName>
</protein>
<evidence type="ECO:0000256" key="6">
    <source>
        <dbReference type="ARBA" id="ARBA00023319"/>
    </source>
</evidence>
<evidence type="ECO:0000313" key="9">
    <source>
        <dbReference type="Proteomes" id="UP000265040"/>
    </source>
</evidence>
<evidence type="ECO:0000313" key="8">
    <source>
        <dbReference type="Ensembl" id="ENSATEP00000073839.1"/>
    </source>
</evidence>
<keyword evidence="3" id="KW-1133">Transmembrane helix</keyword>
<dbReference type="InterPro" id="IPR007110">
    <property type="entry name" value="Ig-like_dom"/>
</dbReference>
<dbReference type="Ensembl" id="ENSATET00000077578.1">
    <property type="protein sequence ID" value="ENSATEP00000073839.1"/>
    <property type="gene ID" value="ENSATEG00000032828.1"/>
</dbReference>
<evidence type="ECO:0000256" key="5">
    <source>
        <dbReference type="ARBA" id="ARBA00023170"/>
    </source>
</evidence>
<dbReference type="InterPro" id="IPR051117">
    <property type="entry name" value="TRG_var/const_region"/>
</dbReference>
<evidence type="ECO:0000259" key="7">
    <source>
        <dbReference type="PROSITE" id="PS50835"/>
    </source>
</evidence>
<keyword evidence="6" id="KW-0393">Immunoglobulin domain</keyword>
<organism evidence="8 9">
    <name type="scientific">Anabas testudineus</name>
    <name type="common">Climbing perch</name>
    <name type="synonym">Anthias testudineus</name>
    <dbReference type="NCBI Taxonomy" id="64144"/>
    <lineage>
        <taxon>Eukaryota</taxon>
        <taxon>Metazoa</taxon>
        <taxon>Chordata</taxon>
        <taxon>Craniata</taxon>
        <taxon>Vertebrata</taxon>
        <taxon>Euteleostomi</taxon>
        <taxon>Actinopterygii</taxon>
        <taxon>Neopterygii</taxon>
        <taxon>Teleostei</taxon>
        <taxon>Neoteleostei</taxon>
        <taxon>Acanthomorphata</taxon>
        <taxon>Anabantaria</taxon>
        <taxon>Anabantiformes</taxon>
        <taxon>Anabantoidei</taxon>
        <taxon>Anabantidae</taxon>
        <taxon>Anabas</taxon>
    </lineage>
</organism>
<dbReference type="Gene3D" id="2.60.40.10">
    <property type="entry name" value="Immunoglobulins"/>
    <property type="match status" value="1"/>
</dbReference>
<reference evidence="8 9" key="1">
    <citation type="submission" date="2021-04" db="EMBL/GenBank/DDBJ databases">
        <authorList>
            <consortium name="Wellcome Sanger Institute Data Sharing"/>
        </authorList>
    </citation>
    <scope>NUCLEOTIDE SEQUENCE [LARGE SCALE GENOMIC DNA]</scope>
</reference>
<keyword evidence="5" id="KW-0675">Receptor</keyword>
<keyword evidence="9" id="KW-1185">Reference proteome</keyword>
<reference evidence="8" key="2">
    <citation type="submission" date="2025-08" db="UniProtKB">
        <authorList>
            <consortium name="Ensembl"/>
        </authorList>
    </citation>
    <scope>IDENTIFICATION</scope>
</reference>
<dbReference type="InterPro" id="IPR013106">
    <property type="entry name" value="Ig_V-set"/>
</dbReference>
<feature type="domain" description="Ig-like" evidence="7">
    <location>
        <begin position="1"/>
        <end position="99"/>
    </location>
</feature>
<comment type="subcellular location">
    <subcellularLocation>
        <location evidence="1">Membrane</location>
    </subcellularLocation>
</comment>
<dbReference type="Proteomes" id="UP000265040">
    <property type="component" value="Chromosome 17"/>
</dbReference>
<dbReference type="AlphaFoldDB" id="A0AAQ6IEX7"/>
<dbReference type="PANTHER" id="PTHR19256">
    <property type="entry name" value="T-CELL RECEPTOR GAMMA CHAIN"/>
    <property type="match status" value="1"/>
</dbReference>
<evidence type="ECO:0000256" key="2">
    <source>
        <dbReference type="ARBA" id="ARBA00022692"/>
    </source>
</evidence>
<name>A0AAQ6IEX7_ANATE</name>
<dbReference type="CDD" id="cd00099">
    <property type="entry name" value="IgV"/>
    <property type="match status" value="1"/>
</dbReference>
<dbReference type="InterPro" id="IPR013783">
    <property type="entry name" value="Ig-like_fold"/>
</dbReference>
<reference evidence="8" key="3">
    <citation type="submission" date="2025-09" db="UniProtKB">
        <authorList>
            <consortium name="Ensembl"/>
        </authorList>
    </citation>
    <scope>IDENTIFICATION</scope>
</reference>
<sequence>VSMAAELVQDQLSLTKRAGETDTIRCSGTERCDKKHVYWYQRTDTDPFRVILRIDLSEGMVNTRYGHPQKDDFSASRKQNGCELVISKMKPIHSGSYYCVCWEKHSHSEK</sequence>
<dbReference type="Pfam" id="PF07686">
    <property type="entry name" value="V-set"/>
    <property type="match status" value="1"/>
</dbReference>